<name>A0ACC3Z5W4_COLTU</name>
<comment type="caution">
    <text evidence="1">The sequence shown here is derived from an EMBL/GenBank/DDBJ whole genome shotgun (WGS) entry which is preliminary data.</text>
</comment>
<keyword evidence="1" id="KW-0503">Monooxygenase</keyword>
<organism evidence="1 2">
    <name type="scientific">Colletotrichum truncatum</name>
    <name type="common">Anthracnose fungus</name>
    <name type="synonym">Colletotrichum capsici</name>
    <dbReference type="NCBI Taxonomy" id="5467"/>
    <lineage>
        <taxon>Eukaryota</taxon>
        <taxon>Fungi</taxon>
        <taxon>Dikarya</taxon>
        <taxon>Ascomycota</taxon>
        <taxon>Pezizomycotina</taxon>
        <taxon>Sordariomycetes</taxon>
        <taxon>Hypocreomycetidae</taxon>
        <taxon>Glomerellales</taxon>
        <taxon>Glomerellaceae</taxon>
        <taxon>Colletotrichum</taxon>
        <taxon>Colletotrichum truncatum species complex</taxon>
    </lineage>
</organism>
<gene>
    <name evidence="1" type="ORF">CTRU02_205985</name>
</gene>
<dbReference type="EMBL" id="VUJX02000003">
    <property type="protein sequence ID" value="KAL0939375.1"/>
    <property type="molecule type" value="Genomic_DNA"/>
</dbReference>
<proteinExistence type="predicted"/>
<dbReference type="Proteomes" id="UP000805649">
    <property type="component" value="Unassembled WGS sequence"/>
</dbReference>
<evidence type="ECO:0000313" key="2">
    <source>
        <dbReference type="Proteomes" id="UP000805649"/>
    </source>
</evidence>
<sequence>MDSNTEKTSYSLFACIGTGFAGIGLGATLKRWYGIDDIQFFERHSQLGGTWFINQYPGCACDVPSALYSYSFEPNPGWTKIMPTRTELWEYLDGVARKYDLLRRMKFETLVQRCEWIEERTRWRLTVRNLKSGTTYHHESQFLFAATGALVTPRDIDVPGAETFKGIISHTGRWRPDIDLEGKRVVLFGNGCTASQVVPAIVHKTKSLTQIVRTKHWVFPSIDSDVPEFLRFLLTWLPALRLLQRLIIFCIAENGYRGFPLTSAGAKFRASQRKVSEEYMKAAAPEKYHDMLIPDFEVNCKRRIFDCGYLKSLHAENFTLTNEKALEIVPEGVRTEKGLIEADVIILANGYITNQFVAGVDVVGRAGETLDTRWKSLGGEGAYNTCATNGFPNFFLLLGPNSGTGHTSTVMALENATNYALRVLKPVLEGHASIATVKGDAEERFVNEMQTALQKTVWNTGCGSWYTRHLDDGSNRWNAMSYPYSQGEFWYRSLFPVWSDWEYTGRATSITSIQTQSFSTSHMTVLALLAVFVAWSSLGSGWSHMTTNSLSAAMARPWSFAPSHP</sequence>
<reference evidence="1 2" key="1">
    <citation type="journal article" date="2020" name="Phytopathology">
        <title>Genome Sequence Resources of Colletotrichum truncatum, C. plurivorum, C. musicola, and C. sojae: Four Species Pathogenic to Soybean (Glycine max).</title>
        <authorList>
            <person name="Rogerio F."/>
            <person name="Boufleur T.R."/>
            <person name="Ciampi-Guillardi M."/>
            <person name="Sukno S.A."/>
            <person name="Thon M.R."/>
            <person name="Massola Junior N.S."/>
            <person name="Baroncelli R."/>
        </authorList>
    </citation>
    <scope>NUCLEOTIDE SEQUENCE [LARGE SCALE GENOMIC DNA]</scope>
    <source>
        <strain evidence="1 2">CMES1059</strain>
    </source>
</reference>
<keyword evidence="1" id="KW-0560">Oxidoreductase</keyword>
<accession>A0ACC3Z5W4</accession>
<evidence type="ECO:0000313" key="1">
    <source>
        <dbReference type="EMBL" id="KAL0939375.1"/>
    </source>
</evidence>
<protein>
    <submittedName>
        <fullName evidence="1">Monooxygenase</fullName>
    </submittedName>
</protein>
<keyword evidence="2" id="KW-1185">Reference proteome</keyword>